<dbReference type="EMBL" id="CH408160">
    <property type="protein sequence ID" value="EDK40542.2"/>
    <property type="molecule type" value="Genomic_DNA"/>
</dbReference>
<dbReference type="GeneID" id="5124789"/>
<dbReference type="GO" id="GO:0000045">
    <property type="term" value="P:autophagosome assembly"/>
    <property type="evidence" value="ECO:0007669"/>
    <property type="project" value="TreeGrafter"/>
</dbReference>
<evidence type="ECO:0000313" key="6">
    <source>
        <dbReference type="Proteomes" id="UP000001997"/>
    </source>
</evidence>
<dbReference type="Pfam" id="PF03987">
    <property type="entry name" value="Autophagy_act_C"/>
    <property type="match status" value="1"/>
</dbReference>
<keyword evidence="2" id="KW-0833">Ubl conjugation pathway</keyword>
<evidence type="ECO:0000256" key="3">
    <source>
        <dbReference type="ARBA" id="ARBA00022927"/>
    </source>
</evidence>
<dbReference type="GO" id="GO:0000407">
    <property type="term" value="C:phagophore assembly site"/>
    <property type="evidence" value="ECO:0007669"/>
    <property type="project" value="TreeGrafter"/>
</dbReference>
<sequence>MNLAQFNHAISTFHKFVADNLYHQNKPVPVTGYCKHAENRKYSFMVMEINEYSIESVITFHPFYQVPVMYFRVLSNSNNQALSIDQIAKIFSDFSPTSVTLDSPEVVPGVWFCIHPCETAQQMETCSTTNPEEYLRLWYAFYGVGATFPTISVRPTIND</sequence>
<evidence type="ECO:0000256" key="2">
    <source>
        <dbReference type="ARBA" id="ARBA00022786"/>
    </source>
</evidence>
<dbReference type="VEuPathDB" id="FungiDB:PGUG_04640"/>
<dbReference type="Gene3D" id="3.30.1460.50">
    <property type="match status" value="1"/>
</dbReference>
<dbReference type="HOGENOM" id="CLU_096164_0_0_1"/>
<dbReference type="PANTHER" id="PTHR12866:SF5">
    <property type="entry name" value="AUTOPHAGY-RELATED 10, ISOFORM B"/>
    <property type="match status" value="1"/>
</dbReference>
<dbReference type="InterPro" id="IPR007135">
    <property type="entry name" value="Atg3/Atg10"/>
</dbReference>
<keyword evidence="4" id="KW-0072">Autophagy</keyword>
<keyword evidence="6" id="KW-1185">Reference proteome</keyword>
<accession>A5DMY9</accession>
<proteinExistence type="predicted"/>
<dbReference type="GO" id="GO:0061723">
    <property type="term" value="P:glycophagy"/>
    <property type="evidence" value="ECO:0007669"/>
    <property type="project" value="TreeGrafter"/>
</dbReference>
<dbReference type="RefSeq" id="XP_001482685.2">
    <property type="nucleotide sequence ID" value="XM_001482635.1"/>
</dbReference>
<gene>
    <name evidence="5" type="ORF">PGUG_04640</name>
</gene>
<evidence type="ECO:0000256" key="1">
    <source>
        <dbReference type="ARBA" id="ARBA00022448"/>
    </source>
</evidence>
<organism evidence="5 6">
    <name type="scientific">Meyerozyma guilliermondii (strain ATCC 6260 / CBS 566 / DSM 6381 / JCM 1539 / NBRC 10279 / NRRL Y-324)</name>
    <name type="common">Yeast</name>
    <name type="synonym">Candida guilliermondii</name>
    <dbReference type="NCBI Taxonomy" id="294746"/>
    <lineage>
        <taxon>Eukaryota</taxon>
        <taxon>Fungi</taxon>
        <taxon>Dikarya</taxon>
        <taxon>Ascomycota</taxon>
        <taxon>Saccharomycotina</taxon>
        <taxon>Pichiomycetes</taxon>
        <taxon>Debaryomycetaceae</taxon>
        <taxon>Meyerozyma</taxon>
    </lineage>
</organism>
<keyword evidence="1" id="KW-0813">Transport</keyword>
<dbReference type="OrthoDB" id="5949865at2759"/>
<keyword evidence="3" id="KW-0653">Protein transport</keyword>
<dbReference type="InParanoid" id="A5DMY9"/>
<dbReference type="GO" id="GO:0044804">
    <property type="term" value="P:nucleophagy"/>
    <property type="evidence" value="ECO:0007669"/>
    <property type="project" value="TreeGrafter"/>
</dbReference>
<dbReference type="Proteomes" id="UP000001997">
    <property type="component" value="Unassembled WGS sequence"/>
</dbReference>
<name>A5DMY9_PICGU</name>
<evidence type="ECO:0000313" key="5">
    <source>
        <dbReference type="EMBL" id="EDK40542.2"/>
    </source>
</evidence>
<dbReference type="KEGG" id="pgu:PGUG_04640"/>
<evidence type="ECO:0000256" key="4">
    <source>
        <dbReference type="ARBA" id="ARBA00023006"/>
    </source>
</evidence>
<dbReference type="eggNOG" id="ENOG502RQCV">
    <property type="taxonomic scope" value="Eukaryota"/>
</dbReference>
<dbReference type="PANTHER" id="PTHR12866">
    <property type="entry name" value="UBIQUITIN-LIKE-CONJUGATING ENZYME ATG3"/>
    <property type="match status" value="1"/>
</dbReference>
<dbReference type="AlphaFoldDB" id="A5DMY9"/>
<dbReference type="GO" id="GO:0015031">
    <property type="term" value="P:protein transport"/>
    <property type="evidence" value="ECO:0007669"/>
    <property type="project" value="UniProtKB-KW"/>
</dbReference>
<protein>
    <submittedName>
        <fullName evidence="5">Uncharacterized protein</fullName>
    </submittedName>
</protein>
<dbReference type="GO" id="GO:0019787">
    <property type="term" value="F:ubiquitin-like protein transferase activity"/>
    <property type="evidence" value="ECO:0007669"/>
    <property type="project" value="InterPro"/>
</dbReference>
<reference evidence="5 6" key="1">
    <citation type="journal article" date="2009" name="Nature">
        <title>Evolution of pathogenicity and sexual reproduction in eight Candida genomes.</title>
        <authorList>
            <person name="Butler G."/>
            <person name="Rasmussen M.D."/>
            <person name="Lin M.F."/>
            <person name="Santos M.A."/>
            <person name="Sakthikumar S."/>
            <person name="Munro C.A."/>
            <person name="Rheinbay E."/>
            <person name="Grabherr M."/>
            <person name="Forche A."/>
            <person name="Reedy J.L."/>
            <person name="Agrafioti I."/>
            <person name="Arnaud M.B."/>
            <person name="Bates S."/>
            <person name="Brown A.J."/>
            <person name="Brunke S."/>
            <person name="Costanzo M.C."/>
            <person name="Fitzpatrick D.A."/>
            <person name="de Groot P.W."/>
            <person name="Harris D."/>
            <person name="Hoyer L.L."/>
            <person name="Hube B."/>
            <person name="Klis F.M."/>
            <person name="Kodira C."/>
            <person name="Lennard N."/>
            <person name="Logue M.E."/>
            <person name="Martin R."/>
            <person name="Neiman A.M."/>
            <person name="Nikolaou E."/>
            <person name="Quail M.A."/>
            <person name="Quinn J."/>
            <person name="Santos M.C."/>
            <person name="Schmitzberger F.F."/>
            <person name="Sherlock G."/>
            <person name="Shah P."/>
            <person name="Silverstein K.A."/>
            <person name="Skrzypek M.S."/>
            <person name="Soll D."/>
            <person name="Staggs R."/>
            <person name="Stansfield I."/>
            <person name="Stumpf M.P."/>
            <person name="Sudbery P.E."/>
            <person name="Srikantha T."/>
            <person name="Zeng Q."/>
            <person name="Berman J."/>
            <person name="Berriman M."/>
            <person name="Heitman J."/>
            <person name="Gow N.A."/>
            <person name="Lorenz M.C."/>
            <person name="Birren B.W."/>
            <person name="Kellis M."/>
            <person name="Cuomo C.A."/>
        </authorList>
    </citation>
    <scope>NUCLEOTIDE SEQUENCE [LARGE SCALE GENOMIC DNA]</scope>
    <source>
        <strain evidence="6">ATCC 6260 / CBS 566 / DSM 6381 / JCM 1539 / NBRC 10279 / NRRL Y-324</strain>
    </source>
</reference>